<sequence length="256" mass="26286">MLVAACSKSPQEPAWTRIDLPADGPVTLTDVADCGGTWWAVGAVRTSATEMRPAAWTDGGSGAWSAVRFDPLPSSYYGPRQEIRSMACAAGRVAMVGAVPGGAHGNPRVSTWRLDGERIVENAAPFETYGGDEAVGVGPIAAGAEGFAIVGIRTSGAAAWFSPDGKTFTLSESDIAGTAALAVGARPDGGWSITGTGADQQTAAWIVDDGRWTSVAPPTGVRETGFDVDGKPSIAVAERGDSVVMATSDSLWQATR</sequence>
<name>A0ABS5YVF9_9ACTN</name>
<dbReference type="RefSeq" id="WP_215791699.1">
    <property type="nucleotide sequence ID" value="NZ_JAHKKG010000009.1"/>
</dbReference>
<accession>A0ABS5YVF9</accession>
<keyword evidence="2" id="KW-1185">Reference proteome</keyword>
<comment type="caution">
    <text evidence="1">The sequence shown here is derived from an EMBL/GenBank/DDBJ whole genome shotgun (WGS) entry which is preliminary data.</text>
</comment>
<gene>
    <name evidence="1" type="ORF">KOI35_28385</name>
</gene>
<dbReference type="Proteomes" id="UP001519654">
    <property type="component" value="Unassembled WGS sequence"/>
</dbReference>
<proteinExistence type="predicted"/>
<protein>
    <submittedName>
        <fullName evidence="1">Uncharacterized protein</fullName>
    </submittedName>
</protein>
<evidence type="ECO:0000313" key="2">
    <source>
        <dbReference type="Proteomes" id="UP001519654"/>
    </source>
</evidence>
<organism evidence="1 2">
    <name type="scientific">Paractinoplanes bogorensis</name>
    <dbReference type="NCBI Taxonomy" id="1610840"/>
    <lineage>
        <taxon>Bacteria</taxon>
        <taxon>Bacillati</taxon>
        <taxon>Actinomycetota</taxon>
        <taxon>Actinomycetes</taxon>
        <taxon>Micromonosporales</taxon>
        <taxon>Micromonosporaceae</taxon>
        <taxon>Paractinoplanes</taxon>
    </lineage>
</organism>
<reference evidence="1 2" key="1">
    <citation type="submission" date="2021-06" db="EMBL/GenBank/DDBJ databases">
        <title>Actinoplanes lichenicola sp. nov., and Actinoplanes ovalisporus sp. nov., isolated from lichen in Thailand.</title>
        <authorList>
            <person name="Saeng-In P."/>
            <person name="Kanchanasin P."/>
            <person name="Yuki M."/>
            <person name="Kudo T."/>
            <person name="Ohkuma M."/>
            <person name="Phongsopitanun W."/>
            <person name="Tanasupawat S."/>
        </authorList>
    </citation>
    <scope>NUCLEOTIDE SEQUENCE [LARGE SCALE GENOMIC DNA]</scope>
    <source>
        <strain evidence="1 2">NBRC 110975</strain>
    </source>
</reference>
<evidence type="ECO:0000313" key="1">
    <source>
        <dbReference type="EMBL" id="MBU2667436.1"/>
    </source>
</evidence>
<dbReference type="EMBL" id="JAHKKG010000009">
    <property type="protein sequence ID" value="MBU2667436.1"/>
    <property type="molecule type" value="Genomic_DNA"/>
</dbReference>